<dbReference type="InterPro" id="IPR028564">
    <property type="entry name" value="MT_TRM10-typ"/>
</dbReference>
<evidence type="ECO:0000256" key="5">
    <source>
        <dbReference type="ARBA" id="ARBA00022691"/>
    </source>
</evidence>
<keyword evidence="5" id="KW-0949">S-adenosyl-L-methionine</keyword>
<feature type="domain" description="SAM-dependent MTase TRM10-type" evidence="11">
    <location>
        <begin position="502"/>
        <end position="699"/>
    </location>
</feature>
<dbReference type="AlphaFoldDB" id="A0A8H6Y5T7"/>
<dbReference type="GO" id="GO:0005634">
    <property type="term" value="C:nucleus"/>
    <property type="evidence" value="ECO:0007669"/>
    <property type="project" value="TreeGrafter"/>
</dbReference>
<dbReference type="InterPro" id="IPR007356">
    <property type="entry name" value="tRNA_m1G_MeTrfase_euk"/>
</dbReference>
<evidence type="ECO:0000256" key="9">
    <source>
        <dbReference type="SAM" id="Coils"/>
    </source>
</evidence>
<feature type="compositionally biased region" description="Basic and acidic residues" evidence="10">
    <location>
        <begin position="696"/>
        <end position="713"/>
    </location>
</feature>
<organism evidence="12 13">
    <name type="scientific">Mycena venus</name>
    <dbReference type="NCBI Taxonomy" id="2733690"/>
    <lineage>
        <taxon>Eukaryota</taxon>
        <taxon>Fungi</taxon>
        <taxon>Dikarya</taxon>
        <taxon>Basidiomycota</taxon>
        <taxon>Agaricomycotina</taxon>
        <taxon>Agaricomycetes</taxon>
        <taxon>Agaricomycetidae</taxon>
        <taxon>Agaricales</taxon>
        <taxon>Marasmiineae</taxon>
        <taxon>Mycenaceae</taxon>
        <taxon>Mycena</taxon>
    </lineage>
</organism>
<dbReference type="PROSITE" id="PS50096">
    <property type="entry name" value="IQ"/>
    <property type="match status" value="1"/>
</dbReference>
<dbReference type="OrthoDB" id="278300at2759"/>
<evidence type="ECO:0000256" key="6">
    <source>
        <dbReference type="ARBA" id="ARBA00031792"/>
    </source>
</evidence>
<keyword evidence="4" id="KW-0808">Transferase</keyword>
<dbReference type="Pfam" id="PF12937">
    <property type="entry name" value="F-box-like"/>
    <property type="match status" value="1"/>
</dbReference>
<evidence type="ECO:0000256" key="7">
    <source>
        <dbReference type="ARBA" id="ARBA00032166"/>
    </source>
</evidence>
<dbReference type="PANTHER" id="PTHR13563">
    <property type="entry name" value="TRNA (GUANINE-9-) METHYLTRANSFERASE"/>
    <property type="match status" value="1"/>
</dbReference>
<evidence type="ECO:0000259" key="11">
    <source>
        <dbReference type="PROSITE" id="PS51675"/>
    </source>
</evidence>
<protein>
    <recommendedName>
        <fullName evidence="2">tRNA (guanine(9)-N1)-methyltransferase</fullName>
        <ecNumber evidence="1">2.1.1.221</ecNumber>
    </recommendedName>
    <alternativeName>
        <fullName evidence="7">tRNA methyltransferase 10</fullName>
    </alternativeName>
    <alternativeName>
        <fullName evidence="6">tRNA(m1G9)-methyltransferase</fullName>
    </alternativeName>
</protein>
<dbReference type="CDD" id="cd18089">
    <property type="entry name" value="SPOUT_Trm10-like"/>
    <property type="match status" value="1"/>
</dbReference>
<reference evidence="12" key="1">
    <citation type="submission" date="2020-05" db="EMBL/GenBank/DDBJ databases">
        <title>Mycena genomes resolve the evolution of fungal bioluminescence.</title>
        <authorList>
            <person name="Tsai I.J."/>
        </authorList>
    </citation>
    <scope>NUCLEOTIDE SEQUENCE</scope>
    <source>
        <strain evidence="12">CCC161011</strain>
    </source>
</reference>
<dbReference type="Gene3D" id="1.20.1280.50">
    <property type="match status" value="1"/>
</dbReference>
<gene>
    <name evidence="12" type="ORF">MVEN_01201100</name>
</gene>
<evidence type="ECO:0000256" key="8">
    <source>
        <dbReference type="ARBA" id="ARBA00048434"/>
    </source>
</evidence>
<evidence type="ECO:0000256" key="4">
    <source>
        <dbReference type="ARBA" id="ARBA00022679"/>
    </source>
</evidence>
<keyword evidence="9" id="KW-0175">Coiled coil</keyword>
<feature type="coiled-coil region" evidence="9">
    <location>
        <begin position="10"/>
        <end position="37"/>
    </location>
</feature>
<dbReference type="GO" id="GO:0002939">
    <property type="term" value="P:tRNA N1-guanine methylation"/>
    <property type="evidence" value="ECO:0007669"/>
    <property type="project" value="TreeGrafter"/>
</dbReference>
<evidence type="ECO:0000256" key="2">
    <source>
        <dbReference type="ARBA" id="ARBA00020451"/>
    </source>
</evidence>
<keyword evidence="3" id="KW-0489">Methyltransferase</keyword>
<dbReference type="GO" id="GO:0052905">
    <property type="term" value="F:tRNA (guanosine(9)-N1)-methyltransferase activity"/>
    <property type="evidence" value="ECO:0007669"/>
    <property type="project" value="UniProtKB-EC"/>
</dbReference>
<dbReference type="EMBL" id="JACAZI010000009">
    <property type="protein sequence ID" value="KAF7352372.1"/>
    <property type="molecule type" value="Genomic_DNA"/>
</dbReference>
<evidence type="ECO:0000313" key="12">
    <source>
        <dbReference type="EMBL" id="KAF7352372.1"/>
    </source>
</evidence>
<dbReference type="Gene3D" id="3.40.1280.30">
    <property type="match status" value="1"/>
</dbReference>
<evidence type="ECO:0000256" key="10">
    <source>
        <dbReference type="SAM" id="MobiDB-lite"/>
    </source>
</evidence>
<dbReference type="GO" id="GO:0000049">
    <property type="term" value="F:tRNA binding"/>
    <property type="evidence" value="ECO:0007669"/>
    <property type="project" value="TreeGrafter"/>
</dbReference>
<dbReference type="PROSITE" id="PS51675">
    <property type="entry name" value="SAM_MT_TRM10"/>
    <property type="match status" value="1"/>
</dbReference>
<keyword evidence="13" id="KW-1185">Reference proteome</keyword>
<evidence type="ECO:0000256" key="3">
    <source>
        <dbReference type="ARBA" id="ARBA00022603"/>
    </source>
</evidence>
<evidence type="ECO:0000256" key="1">
    <source>
        <dbReference type="ARBA" id="ARBA00012797"/>
    </source>
</evidence>
<feature type="region of interest" description="Disordered" evidence="10">
    <location>
        <begin position="473"/>
        <end position="512"/>
    </location>
</feature>
<comment type="catalytic activity">
    <reaction evidence="8">
        <text>guanosine(9) in tRNA + S-adenosyl-L-methionine = N(1)-methylguanosine(9) in tRNA + S-adenosyl-L-homocysteine + H(+)</text>
        <dbReference type="Rhea" id="RHEA:43156"/>
        <dbReference type="Rhea" id="RHEA-COMP:10367"/>
        <dbReference type="Rhea" id="RHEA-COMP:10368"/>
        <dbReference type="ChEBI" id="CHEBI:15378"/>
        <dbReference type="ChEBI" id="CHEBI:57856"/>
        <dbReference type="ChEBI" id="CHEBI:59789"/>
        <dbReference type="ChEBI" id="CHEBI:73542"/>
        <dbReference type="ChEBI" id="CHEBI:74269"/>
        <dbReference type="EC" id="2.1.1.221"/>
    </reaction>
</comment>
<name>A0A8H6Y5T7_9AGAR</name>
<feature type="region of interest" description="Disordered" evidence="10">
    <location>
        <begin position="696"/>
        <end position="718"/>
    </location>
</feature>
<accession>A0A8H6Y5T7</accession>
<dbReference type="InterPro" id="IPR001810">
    <property type="entry name" value="F-box_dom"/>
</dbReference>
<dbReference type="Proteomes" id="UP000620124">
    <property type="component" value="Unassembled WGS sequence"/>
</dbReference>
<proteinExistence type="predicted"/>
<dbReference type="EC" id="2.1.1.221" evidence="1"/>
<dbReference type="PANTHER" id="PTHR13563:SF13">
    <property type="entry name" value="TRNA METHYLTRANSFERASE 10 HOMOLOG A"/>
    <property type="match status" value="1"/>
</dbReference>
<dbReference type="InterPro" id="IPR038459">
    <property type="entry name" value="MT_TRM10-typ_sf"/>
</dbReference>
<comment type="caution">
    <text evidence="12">The sequence shown here is derived from an EMBL/GenBank/DDBJ whole genome shotgun (WGS) entry which is preliminary data.</text>
</comment>
<sequence>MATFNLRKRLEQLEMQIAENKRLLRQLEQNRTAVERELHATAVFPVATLPNEVTAEIFNHWTPHFDVHKIQGYSRSAPSIALAAVCRAWRNLALATPSLWSTLHFRFDIIPRQVVSKPDVIEDFIHRWLARAGQLFHRAAFGLLSAAYSRRVRYLELNIGPDGDIRELGLDLLSFPLLEHATLCCEHAPDPEADLPRNVFGYAPRLHDLCLRFPGVTPTFTLPWLQLTKFDGELRDLELFTLAPNLTQATCRGYDIESSVPVTHHNLISLTAGSGIIQHLTLPSLQYLYISHSDSLELFLKRSSPPLVSLSVRGDEDSFREWYPCIPFIGRTLRTLEIAHVPVAVMSSICHLHTPFHGTPNLQNLSFKAVDGGVDLPFVVRFLYSQLKQLRTFRLVWASSPFMDNETADVINDPENETIDTVSGHLSWLSSRGMVIYLGTGTKNYATMDNVPKNVLPREERKIAATKLERRAREKLAKKEKKRIKAEKRAAGELDSDDEPPKPKKRRVGPPFGGRVVVDLGFDEKMTEKEVQSLCSQLGYTYSANRQAGNPFALIFTSLNGKSLDRLESLGEASYKRWTNTEWWLEGYERLWEEDPAVKQSVVYLTADSDEELTELKPDETYVIGGICDHNRLKNECLNKAQASGIRTARLPIGSYLSELRTRKVLTVNQAFEILVHWVDTRDWESAFHAVIPKRKFEESSKSKEKEKEKSAEQVDSSKVVVSVEELEDQAAAS</sequence>
<evidence type="ECO:0000313" key="13">
    <source>
        <dbReference type="Proteomes" id="UP000620124"/>
    </source>
</evidence>